<comment type="function">
    <text evidence="2">Component of the FACT complex, a general chromatin factor that acts to reorganize nucleosomes. The FACT complex is involved in multiple processes that require DNA as a template such as mRNA elongation, DNA replication and DNA repair. During transcription elongation the FACT complex acts as a histone chaperone that both destabilizes and restores nucleosomal structure. It facilitates the passage of RNA polymerase II and transcription by promoting the dissociation of one histone H2A-H2B dimer from the nucleosome, then subsequently promotes the reestablishment of the nucleosome following the passage of RNA polymerase II.</text>
</comment>
<feature type="compositionally biased region" description="Acidic residues" evidence="3">
    <location>
        <begin position="315"/>
        <end position="329"/>
    </location>
</feature>
<protein>
    <recommendedName>
        <fullName evidence="4">Histone chaperone RTT106/FACT complex subunit SPT16-like middle domain-containing protein</fullName>
    </recommendedName>
</protein>
<accession>A0ABP1EBF2</accession>
<evidence type="ECO:0000256" key="3">
    <source>
        <dbReference type="SAM" id="MobiDB-lite"/>
    </source>
</evidence>
<feature type="compositionally biased region" description="Acidic residues" evidence="3">
    <location>
        <begin position="358"/>
        <end position="376"/>
    </location>
</feature>
<dbReference type="Proteomes" id="UP001497453">
    <property type="component" value="Chromosome 9"/>
</dbReference>
<dbReference type="InterPro" id="IPR050454">
    <property type="entry name" value="RTT106/SSRP1_HistChap/FACT"/>
</dbReference>
<comment type="similarity">
    <text evidence="1">Belongs to the RTT106 family.</text>
</comment>
<dbReference type="SMART" id="SM01287">
    <property type="entry name" value="Rtt106"/>
    <property type="match status" value="1"/>
</dbReference>
<dbReference type="InterPro" id="IPR013719">
    <property type="entry name" value="RTT106/SPT16-like_middle_dom"/>
</dbReference>
<dbReference type="Gene3D" id="2.30.29.30">
    <property type="entry name" value="Pleckstrin-homology domain (PH domain)/Phosphotyrosine-binding domain (PTB)"/>
    <property type="match status" value="1"/>
</dbReference>
<dbReference type="PANTHER" id="PTHR45849:SF3">
    <property type="entry name" value="HISTONE CHAPERONE RTT106"/>
    <property type="match status" value="1"/>
</dbReference>
<feature type="region of interest" description="Disordered" evidence="3">
    <location>
        <begin position="307"/>
        <end position="387"/>
    </location>
</feature>
<dbReference type="EMBL" id="OZ037952">
    <property type="protein sequence ID" value="CAL1717326.1"/>
    <property type="molecule type" value="Genomic_DNA"/>
</dbReference>
<name>A0ABP1EBF2_9APHY</name>
<dbReference type="PANTHER" id="PTHR45849">
    <property type="entry name" value="FACT COMPLEX SUBUNIT SSRP1"/>
    <property type="match status" value="1"/>
</dbReference>
<evidence type="ECO:0000259" key="4">
    <source>
        <dbReference type="SMART" id="SM01287"/>
    </source>
</evidence>
<feature type="compositionally biased region" description="Acidic residues" evidence="3">
    <location>
        <begin position="416"/>
        <end position="429"/>
    </location>
</feature>
<dbReference type="SUPFAM" id="SSF50729">
    <property type="entry name" value="PH domain-like"/>
    <property type="match status" value="1"/>
</dbReference>
<organism evidence="5 6">
    <name type="scientific">Somion occarium</name>
    <dbReference type="NCBI Taxonomy" id="3059160"/>
    <lineage>
        <taxon>Eukaryota</taxon>
        <taxon>Fungi</taxon>
        <taxon>Dikarya</taxon>
        <taxon>Basidiomycota</taxon>
        <taxon>Agaricomycotina</taxon>
        <taxon>Agaricomycetes</taxon>
        <taxon>Polyporales</taxon>
        <taxon>Cerrenaceae</taxon>
        <taxon>Somion</taxon>
    </lineage>
</organism>
<gene>
    <name evidence="5" type="ORF">GFSPODELE1_LOCUS11171</name>
</gene>
<keyword evidence="6" id="KW-1185">Reference proteome</keyword>
<reference evidence="6" key="1">
    <citation type="submission" date="2024-04" db="EMBL/GenBank/DDBJ databases">
        <authorList>
            <person name="Shaw F."/>
            <person name="Minotto A."/>
        </authorList>
    </citation>
    <scope>NUCLEOTIDE SEQUENCE [LARGE SCALE GENOMIC DNA]</scope>
</reference>
<feature type="region of interest" description="Disordered" evidence="3">
    <location>
        <begin position="408"/>
        <end position="429"/>
    </location>
</feature>
<sequence length="429" mass="47277">MSSSYIQLIQTSIPKEYSNQLGSLPSSTCGLFDHVLRFALGGDCPEDASSETRTQWKERQSMLEKLKKKRPREDGEERDAKRARTDEPALYSLHNIPVTSPIRKRVHVSIHKSSLSFIHPTSGNVESSISLSSLSRVFLLPTRGKAKPHWTVVLLSPDTQVIFGIDATPPPFETTDEKGTTTKHPKSTPIIPHLRTFLSHLPFPTLEPNLNVFKSALGATSGTEGYRGAKPGTLWFLQEGVLWDTSKTCEFWDMRDIASDGVRTISATGRSCSVILTRKDAEQAVDIQMVDGKEQEPIARWVKAHQHRFGKSDDPGEAPPEDSDEEDEDFVLHSSDDDGGSATSDSDENEDNGRANGDEEEEAEESGEDEDEVEELDPARHPLLRPGAMPKMSRAALEAAIGIVQDEFIGGPVDGSDGEEEGEEDELED</sequence>
<dbReference type="InterPro" id="IPR011993">
    <property type="entry name" value="PH-like_dom_sf"/>
</dbReference>
<proteinExistence type="inferred from homology"/>
<evidence type="ECO:0000256" key="2">
    <source>
        <dbReference type="ARBA" id="ARBA00025370"/>
    </source>
</evidence>
<evidence type="ECO:0000256" key="1">
    <source>
        <dbReference type="ARBA" id="ARBA00006159"/>
    </source>
</evidence>
<evidence type="ECO:0000313" key="6">
    <source>
        <dbReference type="Proteomes" id="UP001497453"/>
    </source>
</evidence>
<feature type="domain" description="Histone chaperone RTT106/FACT complex subunit SPT16-like middle" evidence="4">
    <location>
        <begin position="220"/>
        <end position="312"/>
    </location>
</feature>
<evidence type="ECO:0000313" key="5">
    <source>
        <dbReference type="EMBL" id="CAL1717326.1"/>
    </source>
</evidence>
<dbReference type="Pfam" id="PF08512">
    <property type="entry name" value="Rttp106-like_middle"/>
    <property type="match status" value="1"/>
</dbReference>
<feature type="region of interest" description="Disordered" evidence="3">
    <location>
        <begin position="63"/>
        <end position="86"/>
    </location>
</feature>